<protein>
    <submittedName>
        <fullName evidence="2">Alpha/beta fold hydrolase</fullName>
    </submittedName>
</protein>
<proteinExistence type="predicted"/>
<reference evidence="3" key="1">
    <citation type="journal article" date="2019" name="Int. J. Syst. Evol. Microbiol.">
        <title>The Global Catalogue of Microorganisms (GCM) 10K type strain sequencing project: providing services to taxonomists for standard genome sequencing and annotation.</title>
        <authorList>
            <consortium name="The Broad Institute Genomics Platform"/>
            <consortium name="The Broad Institute Genome Sequencing Center for Infectious Disease"/>
            <person name="Wu L."/>
            <person name="Ma J."/>
        </authorList>
    </citation>
    <scope>NUCLEOTIDE SEQUENCE [LARGE SCALE GENOMIC DNA]</scope>
    <source>
        <strain evidence="3">KCTC 42282</strain>
    </source>
</reference>
<evidence type="ECO:0000259" key="1">
    <source>
        <dbReference type="Pfam" id="PF12146"/>
    </source>
</evidence>
<dbReference type="SUPFAM" id="SSF53474">
    <property type="entry name" value="alpha/beta-Hydrolases"/>
    <property type="match status" value="1"/>
</dbReference>
<accession>A0ABV7UJ45</accession>
<dbReference type="InterPro" id="IPR022742">
    <property type="entry name" value="Hydrolase_4"/>
</dbReference>
<keyword evidence="2" id="KW-0378">Hydrolase</keyword>
<dbReference type="InterPro" id="IPR051044">
    <property type="entry name" value="MAG_DAG_Lipase"/>
</dbReference>
<evidence type="ECO:0000313" key="2">
    <source>
        <dbReference type="EMBL" id="MFC3638731.1"/>
    </source>
</evidence>
<dbReference type="InterPro" id="IPR029058">
    <property type="entry name" value="AB_hydrolase_fold"/>
</dbReference>
<dbReference type="PANTHER" id="PTHR11614">
    <property type="entry name" value="PHOSPHOLIPASE-RELATED"/>
    <property type="match status" value="1"/>
</dbReference>
<feature type="domain" description="Serine aminopeptidase S33" evidence="1">
    <location>
        <begin position="49"/>
        <end position="309"/>
    </location>
</feature>
<dbReference type="Proteomes" id="UP001595704">
    <property type="component" value="Unassembled WGS sequence"/>
</dbReference>
<dbReference type="GO" id="GO:0016787">
    <property type="term" value="F:hydrolase activity"/>
    <property type="evidence" value="ECO:0007669"/>
    <property type="project" value="UniProtKB-KW"/>
</dbReference>
<evidence type="ECO:0000313" key="3">
    <source>
        <dbReference type="Proteomes" id="UP001595704"/>
    </source>
</evidence>
<gene>
    <name evidence="2" type="ORF">ACFONL_15395</name>
</gene>
<organism evidence="2 3">
    <name type="scientific">Camelimonas fluminis</name>
    <dbReference type="NCBI Taxonomy" id="1576911"/>
    <lineage>
        <taxon>Bacteria</taxon>
        <taxon>Pseudomonadati</taxon>
        <taxon>Pseudomonadota</taxon>
        <taxon>Alphaproteobacteria</taxon>
        <taxon>Hyphomicrobiales</taxon>
        <taxon>Chelatococcaceae</taxon>
        <taxon>Camelimonas</taxon>
    </lineage>
</organism>
<dbReference type="Pfam" id="PF12146">
    <property type="entry name" value="Hydrolase_4"/>
    <property type="match status" value="1"/>
</dbReference>
<dbReference type="RefSeq" id="WP_191319108.1">
    <property type="nucleotide sequence ID" value="NZ_BNCG01000006.1"/>
</dbReference>
<dbReference type="Gene3D" id="3.40.50.1820">
    <property type="entry name" value="alpha/beta hydrolase"/>
    <property type="match status" value="1"/>
</dbReference>
<dbReference type="EMBL" id="JBHRYC010000077">
    <property type="protein sequence ID" value="MFC3638731.1"/>
    <property type="molecule type" value="Genomic_DNA"/>
</dbReference>
<sequence>MATEGWRFAETAGYRLPDGHEALSVVTRDGRTLRGVRWPARLDPQRMPAPQGTICLMQGRAEFIEKYAETIEDLLRRGFAVVTFDWRGQGLSDRELPNRSKGHVADFRLYRNDLDAVVAQAVPDYWPRPLFGLAHSMGGAILLQALAHGFTRFARVALSAPMVDIALPMAPGAARGLARALGMAGMARAWIPGGGAQSVSMKPFEGNPLTGDAGRYARNAALLAAAREGGLDIGVGDPTVGWLNAAFRCIADMATPDFTRAISTPVLIVAAGADRVVSTPAVERLAMRLKTGRAIVLPEARHEILMERDDIRAAFFAAFDAFIPGSAAEFAPQPLGVDGGRV</sequence>
<comment type="caution">
    <text evidence="2">The sequence shown here is derived from an EMBL/GenBank/DDBJ whole genome shotgun (WGS) entry which is preliminary data.</text>
</comment>
<keyword evidence="3" id="KW-1185">Reference proteome</keyword>
<name>A0ABV7UJ45_9HYPH</name>